<dbReference type="AlphaFoldDB" id="A0A8J5QRF7"/>
<sequence length="594" mass="68110">MINKISRNINKLDDSFVIDLMIVMLVIGIFYILIFPTPRVDNLASPLNDDIQRALVNPNLITLPKHAFIFAKYCIAKHRDTTFVANFFSSGSLKFLDLSSFGIAVLSKYAEDGETDYLLVAEHLITSLNAILQKFKPDHLINALKPRWRVTIPLTRMFATYMYLGEETSILDACYRRITQFTPKIDESMTFKHTGADLARVAIPRLMATYLKARNTFREEVRTDVFNSLDSVFNVTRITTADVKDGVYADGSAVVRRTASFEDLVTLDFYAKIYDALGRRSNIKGLVTSLLNDVLHPEMDILPLGLFTPGSVSGTELLTSLEEYKRTATIGTRIFPFIGLGVFKAPRFVFSLRVQRPKIAAFQSDAANYALGLIQMRKMFVTQTYDDLWNWETIKDQPGVMTMKDTKDNIEALKAEEGQVFADGVTSCIGHLNDGRVMFWINKYKLKPIFGQLQVDEYGVCTDNGLTLRYVIKNVTEPVQIQVRDPDVRKEVKLIPDVDFFVIKKGEPKDLQWRQVFDEKREPRKIEVEKGVMSFRVNNHIWKIEEIGESRFIVRQGTKIKMAGSSSPDINDKFWYDKKEYQRHSLKLMYYQKN</sequence>
<keyword evidence="3" id="KW-1185">Reference proteome</keyword>
<name>A0A8J5QRF7_9HYME</name>
<feature type="transmembrane region" description="Helical" evidence="1">
    <location>
        <begin position="16"/>
        <end position="35"/>
    </location>
</feature>
<dbReference type="OrthoDB" id="7680550at2759"/>
<keyword evidence="1" id="KW-0812">Transmembrane</keyword>
<protein>
    <submittedName>
        <fullName evidence="2">Uncharacterized protein</fullName>
    </submittedName>
</protein>
<dbReference type="Proteomes" id="UP000729913">
    <property type="component" value="Unassembled WGS sequence"/>
</dbReference>
<evidence type="ECO:0000256" key="1">
    <source>
        <dbReference type="SAM" id="Phobius"/>
    </source>
</evidence>
<keyword evidence="1" id="KW-1133">Transmembrane helix</keyword>
<gene>
    <name evidence="2" type="ORF">G9C98_000790</name>
</gene>
<keyword evidence="1" id="KW-0472">Membrane</keyword>
<reference evidence="2" key="2">
    <citation type="submission" date="2021-04" db="EMBL/GenBank/DDBJ databases">
        <title>Genome-wide patterns of bracovirus chromosomal integration into multiple host tissues during parasitism.</title>
        <authorList>
            <person name="Chebbi M.A.C."/>
        </authorList>
    </citation>
    <scope>NUCLEOTIDE SEQUENCE</scope>
    <source>
        <tissue evidence="2">Whole body</tissue>
    </source>
</reference>
<evidence type="ECO:0000313" key="2">
    <source>
        <dbReference type="EMBL" id="KAG8040220.1"/>
    </source>
</evidence>
<evidence type="ECO:0000313" key="3">
    <source>
        <dbReference type="Proteomes" id="UP000729913"/>
    </source>
</evidence>
<comment type="caution">
    <text evidence="2">The sequence shown here is derived from an EMBL/GenBank/DDBJ whole genome shotgun (WGS) entry which is preliminary data.</text>
</comment>
<reference evidence="2" key="1">
    <citation type="submission" date="2020-03" db="EMBL/GenBank/DDBJ databases">
        <authorList>
            <person name="Chebbi M.A."/>
            <person name="Drezen J.M."/>
        </authorList>
    </citation>
    <scope>NUCLEOTIDE SEQUENCE</scope>
    <source>
        <tissue evidence="2">Whole body</tissue>
    </source>
</reference>
<organism evidence="2 3">
    <name type="scientific">Cotesia typhae</name>
    <dbReference type="NCBI Taxonomy" id="2053667"/>
    <lineage>
        <taxon>Eukaryota</taxon>
        <taxon>Metazoa</taxon>
        <taxon>Ecdysozoa</taxon>
        <taxon>Arthropoda</taxon>
        <taxon>Hexapoda</taxon>
        <taxon>Insecta</taxon>
        <taxon>Pterygota</taxon>
        <taxon>Neoptera</taxon>
        <taxon>Endopterygota</taxon>
        <taxon>Hymenoptera</taxon>
        <taxon>Apocrita</taxon>
        <taxon>Ichneumonoidea</taxon>
        <taxon>Braconidae</taxon>
        <taxon>Microgastrinae</taxon>
        <taxon>Cotesia</taxon>
    </lineage>
</organism>
<proteinExistence type="predicted"/>
<dbReference type="EMBL" id="JAAOIC020000023">
    <property type="protein sequence ID" value="KAG8040220.1"/>
    <property type="molecule type" value="Genomic_DNA"/>
</dbReference>
<accession>A0A8J5QRF7</accession>